<sequence length="78" mass="8327">MAQKGAGLAKVARKARLIVFRRGALFGSPVFFRDWTERKTSVWCQAMRTKAMHGGATVEFNAHGPTFGSGAAETVAAG</sequence>
<proteinExistence type="predicted"/>
<name>A0AAW2JJZ4_SESRA</name>
<reference evidence="1" key="1">
    <citation type="submission" date="2020-06" db="EMBL/GenBank/DDBJ databases">
        <authorList>
            <person name="Li T."/>
            <person name="Hu X."/>
            <person name="Zhang T."/>
            <person name="Song X."/>
            <person name="Zhang H."/>
            <person name="Dai N."/>
            <person name="Sheng W."/>
            <person name="Hou X."/>
            <person name="Wei L."/>
        </authorList>
    </citation>
    <scope>NUCLEOTIDE SEQUENCE</scope>
    <source>
        <strain evidence="1">G02</strain>
        <tissue evidence="1">Leaf</tissue>
    </source>
</reference>
<gene>
    <name evidence="1" type="ORF">Sradi_6867900</name>
</gene>
<reference evidence="1" key="2">
    <citation type="journal article" date="2024" name="Plant">
        <title>Genomic evolution and insights into agronomic trait innovations of Sesamum species.</title>
        <authorList>
            <person name="Miao H."/>
            <person name="Wang L."/>
            <person name="Qu L."/>
            <person name="Liu H."/>
            <person name="Sun Y."/>
            <person name="Le M."/>
            <person name="Wang Q."/>
            <person name="Wei S."/>
            <person name="Zheng Y."/>
            <person name="Lin W."/>
            <person name="Duan Y."/>
            <person name="Cao H."/>
            <person name="Xiong S."/>
            <person name="Wang X."/>
            <person name="Wei L."/>
            <person name="Li C."/>
            <person name="Ma Q."/>
            <person name="Ju M."/>
            <person name="Zhao R."/>
            <person name="Li G."/>
            <person name="Mu C."/>
            <person name="Tian Q."/>
            <person name="Mei H."/>
            <person name="Zhang T."/>
            <person name="Gao T."/>
            <person name="Zhang H."/>
        </authorList>
    </citation>
    <scope>NUCLEOTIDE SEQUENCE</scope>
    <source>
        <strain evidence="1">G02</strain>
    </source>
</reference>
<dbReference type="EMBL" id="JACGWJ010000131">
    <property type="protein sequence ID" value="KAL0294794.1"/>
    <property type="molecule type" value="Genomic_DNA"/>
</dbReference>
<protein>
    <submittedName>
        <fullName evidence="1">Uncharacterized protein</fullName>
    </submittedName>
</protein>
<accession>A0AAW2JJZ4</accession>
<evidence type="ECO:0000313" key="1">
    <source>
        <dbReference type="EMBL" id="KAL0294794.1"/>
    </source>
</evidence>
<dbReference type="AlphaFoldDB" id="A0AAW2JJZ4"/>
<organism evidence="1">
    <name type="scientific">Sesamum radiatum</name>
    <name type="common">Black benniseed</name>
    <dbReference type="NCBI Taxonomy" id="300843"/>
    <lineage>
        <taxon>Eukaryota</taxon>
        <taxon>Viridiplantae</taxon>
        <taxon>Streptophyta</taxon>
        <taxon>Embryophyta</taxon>
        <taxon>Tracheophyta</taxon>
        <taxon>Spermatophyta</taxon>
        <taxon>Magnoliopsida</taxon>
        <taxon>eudicotyledons</taxon>
        <taxon>Gunneridae</taxon>
        <taxon>Pentapetalae</taxon>
        <taxon>asterids</taxon>
        <taxon>lamiids</taxon>
        <taxon>Lamiales</taxon>
        <taxon>Pedaliaceae</taxon>
        <taxon>Sesamum</taxon>
    </lineage>
</organism>
<comment type="caution">
    <text evidence="1">The sequence shown here is derived from an EMBL/GenBank/DDBJ whole genome shotgun (WGS) entry which is preliminary data.</text>
</comment>